<organism evidence="1 2">
    <name type="scientific">Dreissena polymorpha</name>
    <name type="common">Zebra mussel</name>
    <name type="synonym">Mytilus polymorpha</name>
    <dbReference type="NCBI Taxonomy" id="45954"/>
    <lineage>
        <taxon>Eukaryota</taxon>
        <taxon>Metazoa</taxon>
        <taxon>Spiralia</taxon>
        <taxon>Lophotrochozoa</taxon>
        <taxon>Mollusca</taxon>
        <taxon>Bivalvia</taxon>
        <taxon>Autobranchia</taxon>
        <taxon>Heteroconchia</taxon>
        <taxon>Euheterodonta</taxon>
        <taxon>Imparidentia</taxon>
        <taxon>Neoheterodontei</taxon>
        <taxon>Myida</taxon>
        <taxon>Dreissenoidea</taxon>
        <taxon>Dreissenidae</taxon>
        <taxon>Dreissena</taxon>
    </lineage>
</organism>
<reference evidence="1" key="1">
    <citation type="journal article" date="2019" name="bioRxiv">
        <title>The Genome of the Zebra Mussel, Dreissena polymorpha: A Resource for Invasive Species Research.</title>
        <authorList>
            <person name="McCartney M.A."/>
            <person name="Auch B."/>
            <person name="Kono T."/>
            <person name="Mallez S."/>
            <person name="Zhang Y."/>
            <person name="Obille A."/>
            <person name="Becker A."/>
            <person name="Abrahante J.E."/>
            <person name="Garbe J."/>
            <person name="Badalamenti J.P."/>
            <person name="Herman A."/>
            <person name="Mangelson H."/>
            <person name="Liachko I."/>
            <person name="Sullivan S."/>
            <person name="Sone E.D."/>
            <person name="Koren S."/>
            <person name="Silverstein K.A.T."/>
            <person name="Beckman K.B."/>
            <person name="Gohl D.M."/>
        </authorList>
    </citation>
    <scope>NUCLEOTIDE SEQUENCE</scope>
    <source>
        <strain evidence="1">Duluth1</strain>
        <tissue evidence="1">Whole animal</tissue>
    </source>
</reference>
<reference evidence="1" key="2">
    <citation type="submission" date="2020-11" db="EMBL/GenBank/DDBJ databases">
        <authorList>
            <person name="McCartney M.A."/>
            <person name="Auch B."/>
            <person name="Kono T."/>
            <person name="Mallez S."/>
            <person name="Becker A."/>
            <person name="Gohl D.M."/>
            <person name="Silverstein K.A.T."/>
            <person name="Koren S."/>
            <person name="Bechman K.B."/>
            <person name="Herman A."/>
            <person name="Abrahante J.E."/>
            <person name="Garbe J."/>
        </authorList>
    </citation>
    <scope>NUCLEOTIDE SEQUENCE</scope>
    <source>
        <strain evidence="1">Duluth1</strain>
        <tissue evidence="1">Whole animal</tissue>
    </source>
</reference>
<dbReference type="Proteomes" id="UP000828390">
    <property type="component" value="Unassembled WGS sequence"/>
</dbReference>
<name>A0A9D4DA71_DREPO</name>
<evidence type="ECO:0000313" key="2">
    <source>
        <dbReference type="Proteomes" id="UP000828390"/>
    </source>
</evidence>
<dbReference type="Gene3D" id="2.40.70.10">
    <property type="entry name" value="Acid Proteases"/>
    <property type="match status" value="1"/>
</dbReference>
<dbReference type="EMBL" id="JAIWYP010000011">
    <property type="protein sequence ID" value="KAH3740959.1"/>
    <property type="molecule type" value="Genomic_DNA"/>
</dbReference>
<comment type="caution">
    <text evidence="1">The sequence shown here is derived from an EMBL/GenBank/DDBJ whole genome shotgun (WGS) entry which is preliminary data.</text>
</comment>
<gene>
    <name evidence="1" type="ORF">DPMN_047677</name>
</gene>
<keyword evidence="2" id="KW-1185">Reference proteome</keyword>
<protein>
    <submittedName>
        <fullName evidence="1">Uncharacterized protein</fullName>
    </submittedName>
</protein>
<evidence type="ECO:0000313" key="1">
    <source>
        <dbReference type="EMBL" id="KAH3740959.1"/>
    </source>
</evidence>
<dbReference type="AlphaFoldDB" id="A0A9D4DA71"/>
<accession>A0A9D4DA71</accession>
<sequence length="234" mass="26136">MVSSFGSERSFQLRSAPNVLKTVNGESMAVTGSVDLIVEMCGERFDTSFVVCAIEADGILGQDFLKQHVDCINYKRSCLMICNNAVALWTGGAANRVCRVECMHTISVPAHTRMSIFVKIPMKDHLAELGYVEPSFDLMAKCEVAVIDGIVDTTSYTLNMHFLNYGNSDVKIHKHTNLGFCESYFEHDCPSERIAFVQKLSDIVSLPDHLTDLYERSSTHLSDSEKQCLYKLLC</sequence>
<dbReference type="InterPro" id="IPR021109">
    <property type="entry name" value="Peptidase_aspartic_dom_sf"/>
</dbReference>
<proteinExistence type="predicted"/>